<evidence type="ECO:0000313" key="4">
    <source>
        <dbReference type="Proteomes" id="UP000327011"/>
    </source>
</evidence>
<dbReference type="Pfam" id="PF00501">
    <property type="entry name" value="AMP-binding"/>
    <property type="match status" value="1"/>
</dbReference>
<dbReference type="FunFam" id="3.40.50.12780:FF:000012">
    <property type="entry name" value="Non-ribosomal peptide synthetase"/>
    <property type="match status" value="1"/>
</dbReference>
<evidence type="ECO:0000256" key="1">
    <source>
        <dbReference type="SAM" id="MobiDB-lite"/>
    </source>
</evidence>
<dbReference type="InterPro" id="IPR029058">
    <property type="entry name" value="AB_hydrolase_fold"/>
</dbReference>
<dbReference type="InterPro" id="IPR020845">
    <property type="entry name" value="AMP-binding_CS"/>
</dbReference>
<name>A0A5J5JQU6_9ACTN</name>
<dbReference type="PANTHER" id="PTHR45527:SF1">
    <property type="entry name" value="FATTY ACID SYNTHASE"/>
    <property type="match status" value="1"/>
</dbReference>
<evidence type="ECO:0000259" key="2">
    <source>
        <dbReference type="PROSITE" id="PS50075"/>
    </source>
</evidence>
<dbReference type="Pfam" id="PF13193">
    <property type="entry name" value="AMP-binding_C"/>
    <property type="match status" value="1"/>
</dbReference>
<dbReference type="InterPro" id="IPR045851">
    <property type="entry name" value="AMP-bd_C_sf"/>
</dbReference>
<dbReference type="InterPro" id="IPR009081">
    <property type="entry name" value="PP-bd_ACP"/>
</dbReference>
<feature type="domain" description="Carrier" evidence="2">
    <location>
        <begin position="534"/>
        <end position="609"/>
    </location>
</feature>
<dbReference type="PROSITE" id="PS50075">
    <property type="entry name" value="CARRIER"/>
    <property type="match status" value="1"/>
</dbReference>
<sequence>MAGRSRGAETVMERSDGGTMQDPGPDWRDATITDLFDEQVRRRPDAVALRFDGQDMTYVDLDRRAELLARHLRDLGVRTEAAVGVFFERSFEMVIALVGILKAGGAYVPLHQNEPPDRFRYMLEQAGCRVVLTHDALAARIPKIDGTVVNLDHEPATTPGAEPVEGAMSPDNLAYICYTSGSTGMPKGVAVRHRGVVRLVQDGDYASLTENETFLQLCSLRFDPSAFEIWGALLNGARLVIYRPGTPALHELADFLEAERITTLWMTTGLLHRMVDGHLDRLGGLRQFLGGGEALSPVLINRLHRTYPDLLVVNGYGPTEDTCFTSCHVVSEEVGDTVPIGRAVTDTRLYVLDERLRPVPDGEWGLLYTSGSGLARGYVGRPGLTAERFVADPFVPGERMYAIGDLVRRVEGGVLEFRGRLDDQVKVDGYRIELGEIQAVLAGEPEVNEAVVVVREGLTPGRKILVAFVVPVRGTEGLVPKLRVALHRKLPRYMHPAAIIEMEALPETLGNKIDRKSLPALEQLPREVDADYEAPRTPLEALLTDLLTDALAVQDIGVHDDFFELGGGSLVAMDLLAHIREVFNADVPAAGFFANATVAGLAELIDKYAPHADAAEPQSWMPAKSGSVR</sequence>
<dbReference type="AlphaFoldDB" id="A0A5J5JQU6"/>
<dbReference type="InterPro" id="IPR000873">
    <property type="entry name" value="AMP-dep_synth/lig_dom"/>
</dbReference>
<gene>
    <name evidence="3" type="ORF">F5972_35995</name>
</gene>
<dbReference type="PROSITE" id="PS00455">
    <property type="entry name" value="AMP_BINDING"/>
    <property type="match status" value="1"/>
</dbReference>
<dbReference type="GO" id="GO:0044550">
    <property type="term" value="P:secondary metabolite biosynthetic process"/>
    <property type="evidence" value="ECO:0007669"/>
    <property type="project" value="TreeGrafter"/>
</dbReference>
<feature type="region of interest" description="Disordered" evidence="1">
    <location>
        <begin position="1"/>
        <end position="27"/>
    </location>
</feature>
<dbReference type="GO" id="GO:0005737">
    <property type="term" value="C:cytoplasm"/>
    <property type="evidence" value="ECO:0007669"/>
    <property type="project" value="TreeGrafter"/>
</dbReference>
<dbReference type="Gene3D" id="3.40.50.980">
    <property type="match status" value="2"/>
</dbReference>
<reference evidence="3 4" key="1">
    <citation type="submission" date="2019-09" db="EMBL/GenBank/DDBJ databases">
        <title>Screening of Novel Bioactive Compounds from Soil-Associated.</title>
        <authorList>
            <person name="Gong X."/>
        </authorList>
    </citation>
    <scope>NUCLEOTIDE SEQUENCE [LARGE SCALE GENOMIC DNA]</scope>
    <source>
        <strain evidence="3 4">Gxj-6</strain>
    </source>
</reference>
<dbReference type="InterPro" id="IPR025110">
    <property type="entry name" value="AMP-bd_C"/>
</dbReference>
<accession>A0A5J5JQU6</accession>
<dbReference type="FunFam" id="3.40.50.980:FF:000001">
    <property type="entry name" value="Non-ribosomal peptide synthetase"/>
    <property type="match status" value="1"/>
</dbReference>
<dbReference type="SUPFAM" id="SSF47336">
    <property type="entry name" value="ACP-like"/>
    <property type="match status" value="1"/>
</dbReference>
<dbReference type="InterPro" id="IPR010071">
    <property type="entry name" value="AA_adenyl_dom"/>
</dbReference>
<dbReference type="Gene3D" id="3.40.50.1820">
    <property type="entry name" value="alpha/beta hydrolase"/>
    <property type="match status" value="1"/>
</dbReference>
<dbReference type="InterPro" id="IPR036736">
    <property type="entry name" value="ACP-like_sf"/>
</dbReference>
<proteinExistence type="predicted"/>
<dbReference type="PANTHER" id="PTHR45527">
    <property type="entry name" value="NONRIBOSOMAL PEPTIDE SYNTHETASE"/>
    <property type="match status" value="1"/>
</dbReference>
<dbReference type="NCBIfam" id="TIGR01733">
    <property type="entry name" value="AA-adenyl-dom"/>
    <property type="match status" value="1"/>
</dbReference>
<comment type="caution">
    <text evidence="3">The sequence shown here is derived from an EMBL/GenBank/DDBJ whole genome shotgun (WGS) entry which is preliminary data.</text>
</comment>
<dbReference type="EMBL" id="VYTZ01000025">
    <property type="protein sequence ID" value="KAA9373327.1"/>
    <property type="molecule type" value="Genomic_DNA"/>
</dbReference>
<dbReference type="CDD" id="cd12117">
    <property type="entry name" value="A_NRPS_Srf_like"/>
    <property type="match status" value="1"/>
</dbReference>
<organism evidence="3 4">
    <name type="scientific">Microbispora cellulosiformans</name>
    <dbReference type="NCBI Taxonomy" id="2614688"/>
    <lineage>
        <taxon>Bacteria</taxon>
        <taxon>Bacillati</taxon>
        <taxon>Actinomycetota</taxon>
        <taxon>Actinomycetes</taxon>
        <taxon>Streptosporangiales</taxon>
        <taxon>Streptosporangiaceae</taxon>
        <taxon>Microbispora</taxon>
    </lineage>
</organism>
<evidence type="ECO:0000313" key="3">
    <source>
        <dbReference type="EMBL" id="KAA9373327.1"/>
    </source>
</evidence>
<dbReference type="Proteomes" id="UP000327011">
    <property type="component" value="Unassembled WGS sequence"/>
</dbReference>
<dbReference type="Gene3D" id="2.30.38.10">
    <property type="entry name" value="Luciferase, Domain 3"/>
    <property type="match status" value="1"/>
</dbReference>
<keyword evidence="4" id="KW-1185">Reference proteome</keyword>
<dbReference type="Gene3D" id="3.30.300.30">
    <property type="match status" value="1"/>
</dbReference>
<protein>
    <submittedName>
        <fullName evidence="3">Non-ribosomal peptide synthetase</fullName>
    </submittedName>
</protein>
<dbReference type="GO" id="GO:0031177">
    <property type="term" value="F:phosphopantetheine binding"/>
    <property type="evidence" value="ECO:0007669"/>
    <property type="project" value="TreeGrafter"/>
</dbReference>
<dbReference type="SUPFAM" id="SSF56801">
    <property type="entry name" value="Acetyl-CoA synthetase-like"/>
    <property type="match status" value="1"/>
</dbReference>
<dbReference type="Pfam" id="PF00550">
    <property type="entry name" value="PP-binding"/>
    <property type="match status" value="1"/>
</dbReference>
<dbReference type="GO" id="GO:0043041">
    <property type="term" value="P:amino acid activation for nonribosomal peptide biosynthetic process"/>
    <property type="evidence" value="ECO:0007669"/>
    <property type="project" value="TreeGrafter"/>
</dbReference>